<reference evidence="1" key="2">
    <citation type="submission" date="2025-09" db="UniProtKB">
        <authorList>
            <consortium name="EnsemblPlants"/>
        </authorList>
    </citation>
    <scope>IDENTIFICATION</scope>
</reference>
<reference evidence="1" key="1">
    <citation type="submission" date="2021-05" db="EMBL/GenBank/DDBJ databases">
        <authorList>
            <person name="Scholz U."/>
            <person name="Mascher M."/>
            <person name="Fiebig A."/>
        </authorList>
    </citation>
    <scope>NUCLEOTIDE SEQUENCE [LARGE SCALE GENOMIC DNA]</scope>
</reference>
<evidence type="ECO:0000313" key="1">
    <source>
        <dbReference type="EnsemblPlants" id="AVESA.00010b.r2.4AG0585700.1.CDS"/>
    </source>
</evidence>
<keyword evidence="2" id="KW-1185">Reference proteome</keyword>
<dbReference type="Proteomes" id="UP001732700">
    <property type="component" value="Chromosome 4A"/>
</dbReference>
<sequence>MTTPVSIPLHILEKITNGFSEKLIIGRGGYGNVYKAVYKGEVIAVKLLHLDLVQLLDDRQFNNEVFNLLRIQHPNIVRLCGYCYETRYKIVEHNRELAFGKHIFRVLCFEYVTGGSLDKHLHAPSLAHSWRTRYSIIKGICEGLNFLHRCKPPILHLDLKPANILIDSSMVPKVADLGLSRLFSGSHTQVTERIRGTQKYMPPEFIKQGYISIKNDVFSLGIVMIEIMAGPTGYSDFLEMEIVAQYVEEVHTSWSTLIKSTSEYPAEELHQVNVCINTAIQCVDSERDNRPTIAVILDVLNRTETHMPSSKKKPHIPQGQSADVPSLRIGPETMTDEVDYIANKKKHFNRMPTSFNTIVQQVTDRETSSIVEPTLIIGRNEEKHRILSILTESNTEEMAILPIYGIGGIGKTTLAQLVSNDTQFQSYSRVWIYVSQKFDLNKIGNSIISQLTNEISHISDTQMLHNRLGELFAGKRILIVLDDLWEQDPYQLDKLNTMLRPRLGSKVVIVTTRDQAIARKISRSVVPYQINFLTNDMCWSIIKQKSSFEDRDDKRYLEHIGRDIAIKCGGVALAAQSLGYMLRDMESDQWESVRDSYIWNLSTMEDPSLRSHEVLLSLLLSYSLMHEFLQLCFSYCAVFPKGHVIPKYDLIQQWMALGFTGPSSTFDSIQLCEKYITQLLGMSFLQHSKTPSLSYYESGWPIARLGTKDVTFFTMHDLVHDIAMAILGDLVNNKGYPRGKRCRYALLTDSSKPLQLSMSCPANLKALHFLGCRNLELRSDAFSLAIGLCVLDLSECLINKLPDSIGQLKQLRFLRAPWIQDQMIPGCITKLSELNYLNLRGSFIKKLPESIGDMKGLMHLDLSNCRLAELPVSFAELKQLVHLDLSNSAVLISAFGGFTKLQHLNLSATFIDNISELSKAIGNLIKLIYLNLSESLSFDMSPSEDPIGSLLDSISTLSNLEHLDLSENFRLSSIPESMGNLRKLHTLDLLGCEELTKLPDSMVNMVSLKVLNVETCVALDESVLSLLNIASLPHFLVHADSAKCSSNIILLEPTNPDKLTIDRLENVKSAEEAHSIKLVEKQKLEHLTFQWTVGAGRFVDDKQVLEKLVPPSSVKKLFITGYRSFSIPDWLMDVRHHLPNILEIHLCDFPN</sequence>
<name>A0ACD5W988_AVESA</name>
<protein>
    <submittedName>
        <fullName evidence="1">Uncharacterized protein</fullName>
    </submittedName>
</protein>
<organism evidence="1 2">
    <name type="scientific">Avena sativa</name>
    <name type="common">Oat</name>
    <dbReference type="NCBI Taxonomy" id="4498"/>
    <lineage>
        <taxon>Eukaryota</taxon>
        <taxon>Viridiplantae</taxon>
        <taxon>Streptophyta</taxon>
        <taxon>Embryophyta</taxon>
        <taxon>Tracheophyta</taxon>
        <taxon>Spermatophyta</taxon>
        <taxon>Magnoliopsida</taxon>
        <taxon>Liliopsida</taxon>
        <taxon>Poales</taxon>
        <taxon>Poaceae</taxon>
        <taxon>BOP clade</taxon>
        <taxon>Pooideae</taxon>
        <taxon>Poodae</taxon>
        <taxon>Poeae</taxon>
        <taxon>Poeae Chloroplast Group 1 (Aveneae type)</taxon>
        <taxon>Aveninae</taxon>
        <taxon>Avena</taxon>
    </lineage>
</organism>
<proteinExistence type="predicted"/>
<dbReference type="EnsemblPlants" id="AVESA.00010b.r2.4AG0585700.1">
    <property type="protein sequence ID" value="AVESA.00010b.r2.4AG0585700.1.CDS"/>
    <property type="gene ID" value="AVESA.00010b.r2.4AG0585700"/>
</dbReference>
<accession>A0ACD5W988</accession>
<evidence type="ECO:0000313" key="2">
    <source>
        <dbReference type="Proteomes" id="UP001732700"/>
    </source>
</evidence>